<keyword evidence="1" id="KW-1133">Transmembrane helix</keyword>
<protein>
    <recommendedName>
        <fullName evidence="3">AB hydrolase-1 domain-containing protein</fullName>
    </recommendedName>
</protein>
<feature type="transmembrane region" description="Helical" evidence="1">
    <location>
        <begin position="44"/>
        <end position="66"/>
    </location>
</feature>
<dbReference type="SUPFAM" id="SSF53474">
    <property type="entry name" value="alpha/beta-Hydrolases"/>
    <property type="match status" value="1"/>
</dbReference>
<dbReference type="AlphaFoldDB" id="A0A7S3HQS4"/>
<evidence type="ECO:0000256" key="1">
    <source>
        <dbReference type="SAM" id="Phobius"/>
    </source>
</evidence>
<organism evidence="2">
    <name type="scientific">Spumella elongata</name>
    <dbReference type="NCBI Taxonomy" id="89044"/>
    <lineage>
        <taxon>Eukaryota</taxon>
        <taxon>Sar</taxon>
        <taxon>Stramenopiles</taxon>
        <taxon>Ochrophyta</taxon>
        <taxon>Chrysophyceae</taxon>
        <taxon>Chromulinales</taxon>
        <taxon>Chromulinaceae</taxon>
        <taxon>Spumella</taxon>
    </lineage>
</organism>
<sequence length="564" mass="63561">MKQATSSLHGAKLKDTFSRFIFESEHSLGLGGEGRSLSFRLCQFLVVLLRAVTPLSYLYVFSIWTFGITASHFGSYYALYYILLTWMSAEVVFLPYHYFLFVTFGNRNKSLEHVAFSSTDRFLLAKRCFTALSLVAKKTGNMSTEGYLRKVLEGWFINVPLERIHRENLASWSAWAFFDTDYKELTAEETKDNELIVDFIAKAAKWDFPPGYAEGVLPARLSLDPVFAVQRPLYFYLAIAALNGVTHLLMRHALGFTRLKKYDAESQYVYYRPASNSTGSAKKVPLVFVHGIGIGFAHYLPLIASFPTDTDVFLVEWPHVAMQMAGSGPTTTHAVSTICNALQDFKHEQACFVAHSLGTCLVSWLLHDPRGCTFVHSTILLDPVTFLLCDPTVATSFIYKNPTNTLEFLMHFFVSRELFIANGLSRHFSWSHNILFVEDFANTHPCCREAADTQPFADGTLTTEDISSSDDAVPTQDTPLHHLLCVHKNTVNHTVVLSSKDLIVPTTSVLHYLQGKQQQGHSTYEVLLFEGSHGEMMLHSKWNLLITEKIKKYCSNSGRDSHTS</sequence>
<proteinExistence type="predicted"/>
<dbReference type="EMBL" id="HBIC01060279">
    <property type="protein sequence ID" value="CAE0302084.1"/>
    <property type="molecule type" value="Transcribed_RNA"/>
</dbReference>
<dbReference type="PANTHER" id="PTHR37471:SF1">
    <property type="entry name" value="AB HYDROLASE-1 DOMAIN-CONTAINING PROTEIN"/>
    <property type="match status" value="1"/>
</dbReference>
<name>A0A7S3HQS4_9STRA</name>
<reference evidence="2" key="1">
    <citation type="submission" date="2021-01" db="EMBL/GenBank/DDBJ databases">
        <authorList>
            <person name="Corre E."/>
            <person name="Pelletier E."/>
            <person name="Niang G."/>
            <person name="Scheremetjew M."/>
            <person name="Finn R."/>
            <person name="Kale V."/>
            <person name="Holt S."/>
            <person name="Cochrane G."/>
            <person name="Meng A."/>
            <person name="Brown T."/>
            <person name="Cohen L."/>
        </authorList>
    </citation>
    <scope>NUCLEOTIDE SEQUENCE</scope>
    <source>
        <strain evidence="2">CCAP 955/1</strain>
    </source>
</reference>
<accession>A0A7S3HQS4</accession>
<dbReference type="Gene3D" id="3.40.50.1820">
    <property type="entry name" value="alpha/beta hydrolase"/>
    <property type="match status" value="1"/>
</dbReference>
<keyword evidence="1" id="KW-0472">Membrane</keyword>
<evidence type="ECO:0000313" key="2">
    <source>
        <dbReference type="EMBL" id="CAE0302084.1"/>
    </source>
</evidence>
<dbReference type="PANTHER" id="PTHR37471">
    <property type="entry name" value="UNNAMED PRODUCT"/>
    <property type="match status" value="1"/>
</dbReference>
<feature type="transmembrane region" description="Helical" evidence="1">
    <location>
        <begin position="233"/>
        <end position="250"/>
    </location>
</feature>
<gene>
    <name evidence="2" type="ORF">SELO1098_LOCUS30941</name>
</gene>
<dbReference type="InterPro" id="IPR029058">
    <property type="entry name" value="AB_hydrolase_fold"/>
</dbReference>
<evidence type="ECO:0008006" key="3">
    <source>
        <dbReference type="Google" id="ProtNLM"/>
    </source>
</evidence>
<feature type="transmembrane region" description="Helical" evidence="1">
    <location>
        <begin position="78"/>
        <end position="101"/>
    </location>
</feature>
<keyword evidence="1" id="KW-0812">Transmembrane</keyword>